<dbReference type="Pfam" id="PF04613">
    <property type="entry name" value="LpxD"/>
    <property type="match status" value="1"/>
</dbReference>
<evidence type="ECO:0000313" key="10">
    <source>
        <dbReference type="Proteomes" id="UP000288953"/>
    </source>
</evidence>
<evidence type="ECO:0000256" key="5">
    <source>
        <dbReference type="ARBA" id="ARBA00023098"/>
    </source>
</evidence>
<dbReference type="CDD" id="cd03352">
    <property type="entry name" value="LbH_LpxD"/>
    <property type="match status" value="1"/>
</dbReference>
<dbReference type="NCBIfam" id="TIGR01853">
    <property type="entry name" value="lipid_A_lpxD"/>
    <property type="match status" value="1"/>
</dbReference>
<sequence>MTATIKLGKLAEFLGATLCGSKEKEITGLATLQEAGPAQLSFLANPQYRKYLVGSQAAAVLLKAVDADGFAGATLVVADPYLAYARVSHLFDPKPKAARGIHPSAVIADDAQVDLTVSIGAFTVIESSARISAGVTVGAHCFIGARCEIGVDGWLAPRVTLYHDVRIGERVVIQSGAVIGGEGFGFANYKGIWHKIAQVGGVLIGDDVEIGVNTAVDRGALADTVIGNGVKIDNQIQIAHNVQIGDHTAMAACVGISGSTRIGKHCMLAGGVGLVGHIDICDNVFITGMTMVTHSITEPGTYSSGTAMQTAAEWRKSAARLRKIDSMARRLRQVEKRVEDVTPSGNASSEG</sequence>
<keyword evidence="6 7" id="KW-0012">Acyltransferase</keyword>
<dbReference type="GO" id="GO:0016746">
    <property type="term" value="F:acyltransferase activity"/>
    <property type="evidence" value="ECO:0007669"/>
    <property type="project" value="UniProtKB-KW"/>
</dbReference>
<dbReference type="Pfam" id="PF00132">
    <property type="entry name" value="Hexapep"/>
    <property type="match status" value="1"/>
</dbReference>
<comment type="subunit">
    <text evidence="7">Homotrimer.</text>
</comment>
<dbReference type="NCBIfam" id="NF002060">
    <property type="entry name" value="PRK00892.1"/>
    <property type="match status" value="1"/>
</dbReference>
<keyword evidence="2 7" id="KW-0441">Lipid A biosynthesis</keyword>
<comment type="pathway">
    <text evidence="7">Bacterial outer membrane biogenesis; LPS lipid A biosynthesis.</text>
</comment>
<dbReference type="InterPro" id="IPR018357">
    <property type="entry name" value="Hexapep_transf_CS"/>
</dbReference>
<keyword evidence="3 7" id="KW-0808">Transferase</keyword>
<gene>
    <name evidence="7 9" type="primary">lpxD</name>
    <name evidence="9" type="ORF">C3B55_00761</name>
</gene>
<dbReference type="HAMAP" id="MF_00523">
    <property type="entry name" value="LpxD"/>
    <property type="match status" value="1"/>
</dbReference>
<evidence type="ECO:0000256" key="1">
    <source>
        <dbReference type="ARBA" id="ARBA00022516"/>
    </source>
</evidence>
<name>A0ABX5RAC9_9PSED</name>
<keyword evidence="5 7" id="KW-0443">Lipid metabolism</keyword>
<dbReference type="PANTHER" id="PTHR43378">
    <property type="entry name" value="UDP-3-O-ACYLGLUCOSAMINE N-ACYLTRANSFERASE"/>
    <property type="match status" value="1"/>
</dbReference>
<dbReference type="InterPro" id="IPR011004">
    <property type="entry name" value="Trimer_LpxA-like_sf"/>
</dbReference>
<reference evidence="9 10" key="1">
    <citation type="journal article" date="2018" name="Genome Biol. Evol.">
        <title>Partnering With a Pest: Genomes of Hemlock Woolly Adelgid Symbionts Reveal Atypical Nutritional Provisioning Patterns in Dual-Obligate Bacteria.</title>
        <authorList>
            <person name="Weglarz K.M."/>
            <person name="Havill N.P."/>
            <person name="Burke G.R."/>
            <person name="von Dohlen C.D."/>
        </authorList>
    </citation>
    <scope>NUCLEOTIDE SEQUENCE [LARGE SCALE GENOMIC DNA]</scope>
    <source>
        <strain evidence="9 10">HWA_ENA</strain>
    </source>
</reference>
<evidence type="ECO:0000256" key="6">
    <source>
        <dbReference type="ARBA" id="ARBA00023315"/>
    </source>
</evidence>
<evidence type="ECO:0000256" key="4">
    <source>
        <dbReference type="ARBA" id="ARBA00022737"/>
    </source>
</evidence>
<organism evidence="9 10">
    <name type="scientific">Candidatus Pseudomonas adelgestsugas</name>
    <dbReference type="NCBI Taxonomy" id="1302376"/>
    <lineage>
        <taxon>Bacteria</taxon>
        <taxon>Pseudomonadati</taxon>
        <taxon>Pseudomonadota</taxon>
        <taxon>Gammaproteobacteria</taxon>
        <taxon>Pseudomonadales</taxon>
        <taxon>Pseudomonadaceae</taxon>
        <taxon>Pseudomonas</taxon>
    </lineage>
</organism>
<dbReference type="Gene3D" id="3.40.1390.10">
    <property type="entry name" value="MurE/MurF, N-terminal domain"/>
    <property type="match status" value="1"/>
</dbReference>
<dbReference type="PROSITE" id="PS00101">
    <property type="entry name" value="HEXAPEP_TRANSFERASES"/>
    <property type="match status" value="1"/>
</dbReference>
<dbReference type="Gene3D" id="2.160.10.10">
    <property type="entry name" value="Hexapeptide repeat proteins"/>
    <property type="match status" value="1"/>
</dbReference>
<evidence type="ECO:0000256" key="7">
    <source>
        <dbReference type="HAMAP-Rule" id="MF_00523"/>
    </source>
</evidence>
<protein>
    <recommendedName>
        <fullName evidence="7">UDP-3-O-acylglucosamine N-acyltransferase</fullName>
        <ecNumber evidence="7">2.3.1.191</ecNumber>
    </recommendedName>
</protein>
<dbReference type="RefSeq" id="WP_129211468.1">
    <property type="nucleotide sequence ID" value="NZ_CP026512.1"/>
</dbReference>
<keyword evidence="10" id="KW-1185">Reference proteome</keyword>
<comment type="function">
    <text evidence="7">Catalyzes the N-acylation of UDP-3-O-acylglucosamine using 3-hydroxyacyl-ACP as the acyl donor. Is involved in the biosynthesis of lipid A, a phosphorylated glycolipid that anchors the lipopolysaccharide to the outer membrane of the cell.</text>
</comment>
<feature type="active site" description="Proton acceptor" evidence="7">
    <location>
        <position position="240"/>
    </location>
</feature>
<dbReference type="EMBL" id="CP026512">
    <property type="protein sequence ID" value="QAX82080.1"/>
    <property type="molecule type" value="Genomic_DNA"/>
</dbReference>
<dbReference type="InterPro" id="IPR007691">
    <property type="entry name" value="LpxD"/>
</dbReference>
<proteinExistence type="inferred from homology"/>
<dbReference type="SUPFAM" id="SSF51161">
    <property type="entry name" value="Trimeric LpxA-like enzymes"/>
    <property type="match status" value="1"/>
</dbReference>
<comment type="catalytic activity">
    <reaction evidence="7">
        <text>a UDP-3-O-[(3R)-3-hydroxyacyl]-alpha-D-glucosamine + a (3R)-hydroxyacyl-[ACP] = a UDP-2-N,3-O-bis[(3R)-3-hydroxyacyl]-alpha-D-glucosamine + holo-[ACP] + H(+)</text>
        <dbReference type="Rhea" id="RHEA:53836"/>
        <dbReference type="Rhea" id="RHEA-COMP:9685"/>
        <dbReference type="Rhea" id="RHEA-COMP:9945"/>
        <dbReference type="ChEBI" id="CHEBI:15378"/>
        <dbReference type="ChEBI" id="CHEBI:64479"/>
        <dbReference type="ChEBI" id="CHEBI:78827"/>
        <dbReference type="ChEBI" id="CHEBI:137740"/>
        <dbReference type="ChEBI" id="CHEBI:137748"/>
        <dbReference type="EC" id="2.3.1.191"/>
    </reaction>
</comment>
<accession>A0ABX5RAC9</accession>
<dbReference type="InterPro" id="IPR020573">
    <property type="entry name" value="UDP_GlcNAc_AcTrfase_non-rep"/>
</dbReference>
<keyword evidence="1 7" id="KW-0444">Lipid biosynthesis</keyword>
<dbReference type="EC" id="2.3.1.191" evidence="7"/>
<evidence type="ECO:0000259" key="8">
    <source>
        <dbReference type="Pfam" id="PF04613"/>
    </source>
</evidence>
<evidence type="ECO:0000256" key="3">
    <source>
        <dbReference type="ARBA" id="ARBA00022679"/>
    </source>
</evidence>
<keyword evidence="4 7" id="KW-0677">Repeat</keyword>
<dbReference type="Proteomes" id="UP000288953">
    <property type="component" value="Chromosome"/>
</dbReference>
<evidence type="ECO:0000313" key="9">
    <source>
        <dbReference type="EMBL" id="QAX82080.1"/>
    </source>
</evidence>
<dbReference type="PANTHER" id="PTHR43378:SF2">
    <property type="entry name" value="UDP-3-O-ACYLGLUCOSAMINE N-ACYLTRANSFERASE 1, MITOCHONDRIAL-RELATED"/>
    <property type="match status" value="1"/>
</dbReference>
<feature type="domain" description="UDP-3-O-[3-hydroxymyristoyl] glucosamine N-acyltransferase non-repeat region" evidence="8">
    <location>
        <begin position="25"/>
        <end position="90"/>
    </location>
</feature>
<dbReference type="InterPro" id="IPR001451">
    <property type="entry name" value="Hexapep"/>
</dbReference>
<comment type="similarity">
    <text evidence="7">Belongs to the transferase hexapeptide repeat family. LpxD subfamily.</text>
</comment>
<dbReference type="Gene3D" id="1.20.5.170">
    <property type="match status" value="1"/>
</dbReference>
<evidence type="ECO:0000256" key="2">
    <source>
        <dbReference type="ARBA" id="ARBA00022556"/>
    </source>
</evidence>